<keyword evidence="1" id="KW-0472">Membrane</keyword>
<evidence type="ECO:0000256" key="1">
    <source>
        <dbReference type="SAM" id="Phobius"/>
    </source>
</evidence>
<sequence length="110" mass="12210">MTSSTTVNNPTRIITCNVHHIIITTNKELFGSSINFSCVIATIIFLMVVLLIVVVSFLFLLLQLSAEFNCVPFPTTMMTFIISKLTSRLTTMLLFVTRTSTLTSPPAFCN</sequence>
<reference evidence="3" key="1">
    <citation type="journal article" date="2017" name="Nature">
        <title>The sunflower genome provides insights into oil metabolism, flowering and Asterid evolution.</title>
        <authorList>
            <person name="Badouin H."/>
            <person name="Gouzy J."/>
            <person name="Grassa C.J."/>
            <person name="Murat F."/>
            <person name="Staton S.E."/>
            <person name="Cottret L."/>
            <person name="Lelandais-Briere C."/>
            <person name="Owens G.L."/>
            <person name="Carrere S."/>
            <person name="Mayjonade B."/>
            <person name="Legrand L."/>
            <person name="Gill N."/>
            <person name="Kane N.C."/>
            <person name="Bowers J.E."/>
            <person name="Hubner S."/>
            <person name="Bellec A."/>
            <person name="Berard A."/>
            <person name="Berges H."/>
            <person name="Blanchet N."/>
            <person name="Boniface M.C."/>
            <person name="Brunel D."/>
            <person name="Catrice O."/>
            <person name="Chaidir N."/>
            <person name="Claudel C."/>
            <person name="Donnadieu C."/>
            <person name="Faraut T."/>
            <person name="Fievet G."/>
            <person name="Helmstetter N."/>
            <person name="King M."/>
            <person name="Knapp S.J."/>
            <person name="Lai Z."/>
            <person name="Le Paslier M.C."/>
            <person name="Lippi Y."/>
            <person name="Lorenzon L."/>
            <person name="Mandel J.R."/>
            <person name="Marage G."/>
            <person name="Marchand G."/>
            <person name="Marquand E."/>
            <person name="Bret-Mestries E."/>
            <person name="Morien E."/>
            <person name="Nambeesan S."/>
            <person name="Nguyen T."/>
            <person name="Pegot-Espagnet P."/>
            <person name="Pouilly N."/>
            <person name="Raftis F."/>
            <person name="Sallet E."/>
            <person name="Schiex T."/>
            <person name="Thomas J."/>
            <person name="Vandecasteele C."/>
            <person name="Vares D."/>
            <person name="Vear F."/>
            <person name="Vautrin S."/>
            <person name="Crespi M."/>
            <person name="Mangin B."/>
            <person name="Burke J.M."/>
            <person name="Salse J."/>
            <person name="Munos S."/>
            <person name="Vincourt P."/>
            <person name="Rieseberg L.H."/>
            <person name="Langlade N.B."/>
        </authorList>
    </citation>
    <scope>NUCLEOTIDE SEQUENCE</scope>
    <source>
        <tissue evidence="3">Leaves</tissue>
    </source>
</reference>
<proteinExistence type="predicted"/>
<keyword evidence="1" id="KW-0812">Transmembrane</keyword>
<protein>
    <submittedName>
        <fullName evidence="3">Uncharacterized protein</fullName>
    </submittedName>
</protein>
<accession>A0A9K3EKN2</accession>
<comment type="caution">
    <text evidence="3">The sequence shown here is derived from an EMBL/GenBank/DDBJ whole genome shotgun (WGS) entry which is preliminary data.</text>
</comment>
<feature type="transmembrane region" description="Helical" evidence="1">
    <location>
        <begin position="34"/>
        <end position="62"/>
    </location>
</feature>
<dbReference type="EMBL" id="MNCJ02000328">
    <property type="protein sequence ID" value="KAF5774773.1"/>
    <property type="molecule type" value="Genomic_DNA"/>
</dbReference>
<dbReference type="EMBL" id="MNCJ02000328">
    <property type="protein sequence ID" value="KAF5774772.1"/>
    <property type="molecule type" value="Genomic_DNA"/>
</dbReference>
<evidence type="ECO:0000313" key="2">
    <source>
        <dbReference type="EMBL" id="KAF5774772.1"/>
    </source>
</evidence>
<gene>
    <name evidence="2" type="ORF">HanXRQr2_Chr13g0604451</name>
    <name evidence="3" type="ORF">HanXRQr2_Chr13g0604461</name>
</gene>
<reference evidence="3" key="2">
    <citation type="submission" date="2020-06" db="EMBL/GenBank/DDBJ databases">
        <title>Helianthus annuus Genome sequencing and assembly Release 2.</title>
        <authorList>
            <person name="Gouzy J."/>
            <person name="Langlade N."/>
            <person name="Munos S."/>
        </authorList>
    </citation>
    <scope>NUCLEOTIDE SEQUENCE</scope>
    <source>
        <tissue evidence="3">Leaves</tissue>
    </source>
</reference>
<dbReference type="Gramene" id="mRNA:HanXRQr2_Chr13g0604461">
    <property type="protein sequence ID" value="CDS:HanXRQr2_Chr13g0604461.1"/>
    <property type="gene ID" value="HanXRQr2_Chr13g0604461"/>
</dbReference>
<dbReference type="Gramene" id="mRNA:HanXRQr2_Chr13g0604451">
    <property type="protein sequence ID" value="CDS:HanXRQr2_Chr13g0604451.1"/>
    <property type="gene ID" value="HanXRQr2_Chr13g0604451"/>
</dbReference>
<keyword evidence="1" id="KW-1133">Transmembrane helix</keyword>
<organism evidence="3 4">
    <name type="scientific">Helianthus annuus</name>
    <name type="common">Common sunflower</name>
    <dbReference type="NCBI Taxonomy" id="4232"/>
    <lineage>
        <taxon>Eukaryota</taxon>
        <taxon>Viridiplantae</taxon>
        <taxon>Streptophyta</taxon>
        <taxon>Embryophyta</taxon>
        <taxon>Tracheophyta</taxon>
        <taxon>Spermatophyta</taxon>
        <taxon>Magnoliopsida</taxon>
        <taxon>eudicotyledons</taxon>
        <taxon>Gunneridae</taxon>
        <taxon>Pentapetalae</taxon>
        <taxon>asterids</taxon>
        <taxon>campanulids</taxon>
        <taxon>Asterales</taxon>
        <taxon>Asteraceae</taxon>
        <taxon>Asteroideae</taxon>
        <taxon>Heliantheae alliance</taxon>
        <taxon>Heliantheae</taxon>
        <taxon>Helianthus</taxon>
    </lineage>
</organism>
<name>A0A9K3EKN2_HELAN</name>
<keyword evidence="4" id="KW-1185">Reference proteome</keyword>
<evidence type="ECO:0000313" key="3">
    <source>
        <dbReference type="EMBL" id="KAF5774773.1"/>
    </source>
</evidence>
<evidence type="ECO:0000313" key="4">
    <source>
        <dbReference type="Proteomes" id="UP000215914"/>
    </source>
</evidence>
<dbReference type="AlphaFoldDB" id="A0A9K3EKN2"/>
<dbReference type="Proteomes" id="UP000215914">
    <property type="component" value="Unassembled WGS sequence"/>
</dbReference>